<feature type="transmembrane region" description="Helical" evidence="6">
    <location>
        <begin position="42"/>
        <end position="62"/>
    </location>
</feature>
<gene>
    <name evidence="8" type="ORF">TI39_contig4100g00020</name>
</gene>
<evidence type="ECO:0000256" key="6">
    <source>
        <dbReference type="SAM" id="Phobius"/>
    </source>
</evidence>
<feature type="transmembrane region" description="Helical" evidence="6">
    <location>
        <begin position="131"/>
        <end position="158"/>
    </location>
</feature>
<reference evidence="8 9" key="1">
    <citation type="submission" date="2015-03" db="EMBL/GenBank/DDBJ databases">
        <title>RNA-seq based gene annotation and comparative genomics of four Zymoseptoria species reveal species-specific pathogenicity related genes and transposable element activity.</title>
        <authorList>
            <person name="Grandaubert J."/>
            <person name="Bhattacharyya A."/>
            <person name="Stukenbrock E.H."/>
        </authorList>
    </citation>
    <scope>NUCLEOTIDE SEQUENCE [LARGE SCALE GENOMIC DNA]</scope>
    <source>
        <strain evidence="8 9">Zb18110</strain>
    </source>
</reference>
<keyword evidence="3 6" id="KW-1133">Transmembrane helix</keyword>
<evidence type="ECO:0000256" key="2">
    <source>
        <dbReference type="ARBA" id="ARBA00022692"/>
    </source>
</evidence>
<evidence type="ECO:0000313" key="8">
    <source>
        <dbReference type="EMBL" id="KJX95621.1"/>
    </source>
</evidence>
<dbReference type="OrthoDB" id="5325022at2759"/>
<comment type="caution">
    <text evidence="8">The sequence shown here is derived from an EMBL/GenBank/DDBJ whole genome shotgun (WGS) entry which is preliminary data.</text>
</comment>
<evidence type="ECO:0000259" key="7">
    <source>
        <dbReference type="Pfam" id="PF01284"/>
    </source>
</evidence>
<dbReference type="Proteomes" id="UP000033647">
    <property type="component" value="Unassembled WGS sequence"/>
</dbReference>
<evidence type="ECO:0000256" key="4">
    <source>
        <dbReference type="ARBA" id="ARBA00023136"/>
    </source>
</evidence>
<feature type="transmembrane region" description="Helical" evidence="6">
    <location>
        <begin position="12"/>
        <end position="30"/>
    </location>
</feature>
<proteinExistence type="predicted"/>
<dbReference type="EMBL" id="LAFY01004060">
    <property type="protein sequence ID" value="KJX95621.1"/>
    <property type="molecule type" value="Genomic_DNA"/>
</dbReference>
<feature type="domain" description="MARVEL" evidence="7">
    <location>
        <begin position="15"/>
        <end position="152"/>
    </location>
</feature>
<accession>A0A0F4GDX0</accession>
<dbReference type="InterPro" id="IPR008253">
    <property type="entry name" value="Marvel"/>
</dbReference>
<dbReference type="STRING" id="1047168.A0A0F4GDX0"/>
<keyword evidence="4 6" id="KW-0472">Membrane</keyword>
<dbReference type="PANTHER" id="PTHR37451">
    <property type="entry name" value="MARVEL DOMAIN"/>
    <property type="match status" value="1"/>
</dbReference>
<dbReference type="AlphaFoldDB" id="A0A0F4GDX0"/>
<protein>
    <recommendedName>
        <fullName evidence="7">MARVEL domain-containing protein</fullName>
    </recommendedName>
</protein>
<feature type="region of interest" description="Disordered" evidence="5">
    <location>
        <begin position="162"/>
        <end position="201"/>
    </location>
</feature>
<sequence length="201" mass="22234">MSHDHHLQLPKFIWPVRIVQLVVSVIVLGLSAANVDVASFDAHAFAVFTSLFSITILTYYLVAVHAVPRAYHWMAIVALELLAVIFWLATWAALAGLYADLVGGSRRSRNYYNIDRRSPEKRSIYSDYQGVFQAAIAFSVIQFVLFCVTALFIGLAGWRRHSSGRSARGATTTPAVDLENRPETATVTNHHAPVNPSYTGT</sequence>
<feature type="transmembrane region" description="Helical" evidence="6">
    <location>
        <begin position="74"/>
        <end position="99"/>
    </location>
</feature>
<name>A0A0F4GDX0_9PEZI</name>
<organism evidence="8 9">
    <name type="scientific">Zymoseptoria brevis</name>
    <dbReference type="NCBI Taxonomy" id="1047168"/>
    <lineage>
        <taxon>Eukaryota</taxon>
        <taxon>Fungi</taxon>
        <taxon>Dikarya</taxon>
        <taxon>Ascomycota</taxon>
        <taxon>Pezizomycotina</taxon>
        <taxon>Dothideomycetes</taxon>
        <taxon>Dothideomycetidae</taxon>
        <taxon>Mycosphaerellales</taxon>
        <taxon>Mycosphaerellaceae</taxon>
        <taxon>Zymoseptoria</taxon>
    </lineage>
</organism>
<comment type="subcellular location">
    <subcellularLocation>
        <location evidence="1">Membrane</location>
        <topology evidence="1">Multi-pass membrane protein</topology>
    </subcellularLocation>
</comment>
<keyword evidence="9" id="KW-1185">Reference proteome</keyword>
<evidence type="ECO:0000313" key="9">
    <source>
        <dbReference type="Proteomes" id="UP000033647"/>
    </source>
</evidence>
<dbReference type="PANTHER" id="PTHR37451:SF4">
    <property type="entry name" value="MARVEL DOMAIN-CONTAINING PROTEIN"/>
    <property type="match status" value="1"/>
</dbReference>
<evidence type="ECO:0000256" key="5">
    <source>
        <dbReference type="SAM" id="MobiDB-lite"/>
    </source>
</evidence>
<dbReference type="GO" id="GO:0016020">
    <property type="term" value="C:membrane"/>
    <property type="evidence" value="ECO:0007669"/>
    <property type="project" value="UniProtKB-SubCell"/>
</dbReference>
<dbReference type="Pfam" id="PF01284">
    <property type="entry name" value="MARVEL"/>
    <property type="match status" value="1"/>
</dbReference>
<evidence type="ECO:0000256" key="1">
    <source>
        <dbReference type="ARBA" id="ARBA00004141"/>
    </source>
</evidence>
<evidence type="ECO:0000256" key="3">
    <source>
        <dbReference type="ARBA" id="ARBA00022989"/>
    </source>
</evidence>
<keyword evidence="2 6" id="KW-0812">Transmembrane</keyword>